<dbReference type="EMBL" id="CM051401">
    <property type="protein sequence ID" value="KAJ4713583.1"/>
    <property type="molecule type" value="Genomic_DNA"/>
</dbReference>
<evidence type="ECO:0000313" key="1">
    <source>
        <dbReference type="EMBL" id="KAJ4713583.1"/>
    </source>
</evidence>
<protein>
    <submittedName>
        <fullName evidence="1">Potassium channel SKOR-like</fullName>
    </submittedName>
</protein>
<dbReference type="Proteomes" id="UP001164539">
    <property type="component" value="Chromosome 8"/>
</dbReference>
<gene>
    <name evidence="1" type="ORF">OWV82_015653</name>
</gene>
<name>A0ACC1XQG9_MELAZ</name>
<reference evidence="1 2" key="1">
    <citation type="journal article" date="2023" name="Science">
        <title>Complex scaffold remodeling in plant triterpene biosynthesis.</title>
        <authorList>
            <person name="De La Pena R."/>
            <person name="Hodgson H."/>
            <person name="Liu J.C."/>
            <person name="Stephenson M.J."/>
            <person name="Martin A.C."/>
            <person name="Owen C."/>
            <person name="Harkess A."/>
            <person name="Leebens-Mack J."/>
            <person name="Jimenez L.E."/>
            <person name="Osbourn A."/>
            <person name="Sattely E.S."/>
        </authorList>
    </citation>
    <scope>NUCLEOTIDE SEQUENCE [LARGE SCALE GENOMIC DNA]</scope>
    <source>
        <strain evidence="2">cv. JPN11</strain>
        <tissue evidence="1">Leaf</tissue>
    </source>
</reference>
<organism evidence="1 2">
    <name type="scientific">Melia azedarach</name>
    <name type="common">Chinaberry tree</name>
    <dbReference type="NCBI Taxonomy" id="155640"/>
    <lineage>
        <taxon>Eukaryota</taxon>
        <taxon>Viridiplantae</taxon>
        <taxon>Streptophyta</taxon>
        <taxon>Embryophyta</taxon>
        <taxon>Tracheophyta</taxon>
        <taxon>Spermatophyta</taxon>
        <taxon>Magnoliopsida</taxon>
        <taxon>eudicotyledons</taxon>
        <taxon>Gunneridae</taxon>
        <taxon>Pentapetalae</taxon>
        <taxon>rosids</taxon>
        <taxon>malvids</taxon>
        <taxon>Sapindales</taxon>
        <taxon>Meliaceae</taxon>
        <taxon>Melia</taxon>
    </lineage>
</organism>
<accession>A0ACC1XQG9</accession>
<sequence>MQRDEGRNTRDTDDSEDKEEFGDPTKNQWKKCCLALLKSESIFSGVATATDSAGGRQLQNFSSLFHRFVIHPTNPWYVVWTHFILICAVYSSFFTPLEFGFFRGLPEKFFLLDIANQIAFLIDIVVHFFVAYLDDTHSHRMIYNPNLIALRYLKSRFLVDFLGCLPWDAIYKACGRKEPVRYLLWIRLSRACRVTEFFEKLEKDIRINYLFTRILKLFVVELYCTHTAACIFYYLATTVPPSNEGYTWIGSLKMGDYTYSNFREIDLGKRYITSLYFAIVTMATVGYGEIHAVNVREMIFIMVYVSFDMILGAYLLGNMTALIVKGSKTEKFRDKMTDLIKYMNRHNLGNSIGNEIKHRLRLLYHHHCNESAVLQDIPASIRTKIAQKLYEPIIKEVSLFSGCSSGFIKQTAISVHEEIFLPGEVIIEQGNIADQLYIVCHGDLVEVRRGEDEEEEFVMHLRTYSSFGEVSFLCNIPQPHTIQVRELCRVLRLDKKSFIDILGIYFSDGQIILNNLLEGKEPNLQNKVLESDFTLYINKHESELVARLNCASNERDFYHLKRLIGVGADPNKTDYDGRSPLHIAATKGYEDITVFLIEKGVDINVSDKFGNTPLFEAIRNSHDQVASLLASAGASLTIDDAGDFLCMTVAKRKLDLLQRVLGYGINPNAKNYDHRTPLHVAASEGLYFAAKLLLEAGASVLSRDRWGNTPLDEAHIGGNKNLIKLLEDARTSQISVSFGFPKGIRDAIRRKCTVFPFPPWDAKEERRQGVVLWVPETMEELITAAKEQLKCSADSCILSENGGRILDIDMINNEQKLFLVSES</sequence>
<comment type="caution">
    <text evidence="1">The sequence shown here is derived from an EMBL/GenBank/DDBJ whole genome shotgun (WGS) entry which is preliminary data.</text>
</comment>
<proteinExistence type="predicted"/>
<keyword evidence="2" id="KW-1185">Reference proteome</keyword>
<evidence type="ECO:0000313" key="2">
    <source>
        <dbReference type="Proteomes" id="UP001164539"/>
    </source>
</evidence>